<keyword evidence="4" id="KW-1185">Reference proteome</keyword>
<dbReference type="Pfam" id="PF05545">
    <property type="entry name" value="FixQ"/>
    <property type="match status" value="1"/>
</dbReference>
<name>A0A1G5P5U5_AFIMA</name>
<dbReference type="RefSeq" id="WP_092815890.1">
    <property type="nucleotide sequence ID" value="NZ_FMVW01000009.1"/>
</dbReference>
<sequence length="68" mass="7862">MSTYDTLRHFADKWGLLFMLLVFVAAVLWVYRPGARASYRAQGDIPFKHDERPAQEQPPRDQTPGRGE</sequence>
<organism evidence="3 4">
    <name type="scientific">Afifella marina DSM 2698</name>
    <dbReference type="NCBI Taxonomy" id="1120955"/>
    <lineage>
        <taxon>Bacteria</taxon>
        <taxon>Pseudomonadati</taxon>
        <taxon>Pseudomonadota</taxon>
        <taxon>Alphaproteobacteria</taxon>
        <taxon>Hyphomicrobiales</taxon>
        <taxon>Afifellaceae</taxon>
        <taxon>Afifella</taxon>
    </lineage>
</organism>
<protein>
    <submittedName>
        <fullName evidence="3">Cytochrome c oxidase cbb3-type subunit 4</fullName>
    </submittedName>
</protein>
<reference evidence="4" key="1">
    <citation type="submission" date="2016-10" db="EMBL/GenBank/DDBJ databases">
        <authorList>
            <person name="Varghese N."/>
            <person name="Submissions S."/>
        </authorList>
    </citation>
    <scope>NUCLEOTIDE SEQUENCE [LARGE SCALE GENOMIC DNA]</scope>
    <source>
        <strain evidence="4">DSM 2698</strain>
    </source>
</reference>
<dbReference type="Proteomes" id="UP000199347">
    <property type="component" value="Unassembled WGS sequence"/>
</dbReference>
<accession>A0A1G5P5U5</accession>
<dbReference type="STRING" id="1120955.SAMN03080610_03322"/>
<proteinExistence type="predicted"/>
<feature type="region of interest" description="Disordered" evidence="1">
    <location>
        <begin position="43"/>
        <end position="68"/>
    </location>
</feature>
<keyword evidence="2" id="KW-0472">Membrane</keyword>
<dbReference type="OrthoDB" id="9801588at2"/>
<evidence type="ECO:0000256" key="1">
    <source>
        <dbReference type="SAM" id="MobiDB-lite"/>
    </source>
</evidence>
<keyword evidence="2" id="KW-1133">Transmembrane helix</keyword>
<dbReference type="InterPro" id="IPR008621">
    <property type="entry name" value="Cbb3-typ_cyt_oxidase_comp"/>
</dbReference>
<evidence type="ECO:0000313" key="3">
    <source>
        <dbReference type="EMBL" id="SCZ44915.1"/>
    </source>
</evidence>
<dbReference type="AlphaFoldDB" id="A0A1G5P5U5"/>
<keyword evidence="2" id="KW-0812">Transmembrane</keyword>
<gene>
    <name evidence="3" type="ORF">SAMN03080610_03322</name>
</gene>
<feature type="transmembrane region" description="Helical" evidence="2">
    <location>
        <begin position="14"/>
        <end position="31"/>
    </location>
</feature>
<dbReference type="EMBL" id="FMVW01000009">
    <property type="protein sequence ID" value="SCZ44915.1"/>
    <property type="molecule type" value="Genomic_DNA"/>
</dbReference>
<evidence type="ECO:0000313" key="4">
    <source>
        <dbReference type="Proteomes" id="UP000199347"/>
    </source>
</evidence>
<evidence type="ECO:0000256" key="2">
    <source>
        <dbReference type="SAM" id="Phobius"/>
    </source>
</evidence>
<dbReference type="CDD" id="cd01324">
    <property type="entry name" value="cbb3_Oxidase_CcoQ"/>
    <property type="match status" value="1"/>
</dbReference>